<organism evidence="7 8">
    <name type="scientific">Streptomyces roseirectus</name>
    <dbReference type="NCBI Taxonomy" id="2768066"/>
    <lineage>
        <taxon>Bacteria</taxon>
        <taxon>Bacillati</taxon>
        <taxon>Actinomycetota</taxon>
        <taxon>Actinomycetes</taxon>
        <taxon>Kitasatosporales</taxon>
        <taxon>Streptomycetaceae</taxon>
        <taxon>Streptomyces</taxon>
    </lineage>
</organism>
<dbReference type="SFLD" id="SFLDF00425">
    <property type="entry name" value="dTDP-4-amino-4_6-dideoxy-D-glu"/>
    <property type="match status" value="1"/>
</dbReference>
<dbReference type="EC" id="4.3.1.30" evidence="5"/>
<dbReference type="InterPro" id="IPR016863">
    <property type="entry name" value="DesII"/>
</dbReference>
<dbReference type="EMBL" id="CP060828">
    <property type="protein sequence ID" value="QNP70782.1"/>
    <property type="molecule type" value="Genomic_DNA"/>
</dbReference>
<dbReference type="InterPro" id="IPR050377">
    <property type="entry name" value="Radical_SAM_PqqE_MftC-like"/>
</dbReference>
<dbReference type="SFLD" id="SFLDG01116">
    <property type="entry name" value="DesII-like"/>
    <property type="match status" value="1"/>
</dbReference>
<protein>
    <recommendedName>
        <fullName evidence="5">dTDP-4-amino-4,6-dideoxy-D-glucose ammonia-lyase</fullName>
        <ecNumber evidence="5">4.3.1.30</ecNumber>
    </recommendedName>
</protein>
<gene>
    <name evidence="7" type="primary">desII</name>
    <name evidence="7" type="ORF">IAG44_15960</name>
</gene>
<dbReference type="AlphaFoldDB" id="A0A7H0IDB6"/>
<evidence type="ECO:0000259" key="6">
    <source>
        <dbReference type="Pfam" id="PF04055"/>
    </source>
</evidence>
<dbReference type="CDD" id="cd01335">
    <property type="entry name" value="Radical_SAM"/>
    <property type="match status" value="1"/>
</dbReference>
<feature type="domain" description="Radical SAM core" evidence="6">
    <location>
        <begin position="138"/>
        <end position="277"/>
    </location>
</feature>
<keyword evidence="8" id="KW-1185">Reference proteome</keyword>
<keyword evidence="2" id="KW-0479">Metal-binding</keyword>
<keyword evidence="1" id="KW-0949">S-adenosyl-L-methionine</keyword>
<evidence type="ECO:0000256" key="4">
    <source>
        <dbReference type="ARBA" id="ARBA00023014"/>
    </source>
</evidence>
<dbReference type="InterPro" id="IPR013785">
    <property type="entry name" value="Aldolase_TIM"/>
</dbReference>
<dbReference type="Pfam" id="PF04055">
    <property type="entry name" value="Radical_SAM"/>
    <property type="match status" value="1"/>
</dbReference>
<sequence length="487" mass="53537">MSSAVELQSEPNVIELCTLPGADPAAAIAALRPLVGEAAGAGEADAERLAAHLVSLARTYSTEPFTPLEAARHGLGVERPEFRRLLDAFGRIPQLRTAVERGPAGKYWTNTVLPVERTGALDAALNGKPAFPNSVGLYPGPTCMFRCHFCVRVTGAKYEASSVAGGNEMFASIIDEVPLDNPQLMYLSGGLEPLTNPGLGELITRAARRGLKLTLYTNSFALTEQTLARQPGIWDVHAIRTSLYGLNDEEYQATTTKRAAFSRVKKNLLRFQELRQERPDAPRLGFSYIILPGRAHRLLDLVDHIAELNAAAPDRPLEFLTLREDYSGRPDGKLPAAERAQMQEALAAFDEKVRALTPTLYVDYGYALESQRMGVDAELLRIRPETMRPTAHPQVAVQVDLLGDVYLYREAGFPDLKGADRYIAGRVTPDTSLAEVVERFVTERRAVEPMPGDEYFLDGYDQVINARLNQMTADVAAGWADVRGFLR</sequence>
<dbReference type="Proteomes" id="UP000516052">
    <property type="component" value="Chromosome"/>
</dbReference>
<dbReference type="KEGG" id="sroi:IAG44_15960"/>
<keyword evidence="3" id="KW-0408">Iron</keyword>
<dbReference type="GO" id="GO:0016841">
    <property type="term" value="F:ammonia-lyase activity"/>
    <property type="evidence" value="ECO:0007669"/>
    <property type="project" value="InterPro"/>
</dbReference>
<name>A0A7H0IDB6_9ACTN</name>
<dbReference type="PANTHER" id="PTHR11228:SF7">
    <property type="entry name" value="PQQA PEPTIDE CYCLASE"/>
    <property type="match status" value="1"/>
</dbReference>
<dbReference type="NCBIfam" id="TIGR04426">
    <property type="entry name" value="rSAM_desII"/>
    <property type="match status" value="1"/>
</dbReference>
<dbReference type="InterPro" id="IPR058240">
    <property type="entry name" value="rSAM_sf"/>
</dbReference>
<dbReference type="GO" id="GO:0051539">
    <property type="term" value="F:4 iron, 4 sulfur cluster binding"/>
    <property type="evidence" value="ECO:0007669"/>
    <property type="project" value="InterPro"/>
</dbReference>
<accession>A0A7H0IDB6</accession>
<evidence type="ECO:0000256" key="5">
    <source>
        <dbReference type="NCBIfam" id="TIGR04426"/>
    </source>
</evidence>
<dbReference type="RefSeq" id="WP_187747770.1">
    <property type="nucleotide sequence ID" value="NZ_CP060828.1"/>
</dbReference>
<keyword evidence="4" id="KW-0411">Iron-sulfur</keyword>
<dbReference type="PANTHER" id="PTHR11228">
    <property type="entry name" value="RADICAL SAM DOMAIN PROTEIN"/>
    <property type="match status" value="1"/>
</dbReference>
<dbReference type="GO" id="GO:0033068">
    <property type="term" value="P:macrolide biosynthetic process"/>
    <property type="evidence" value="ECO:0007669"/>
    <property type="project" value="InterPro"/>
</dbReference>
<evidence type="ECO:0000313" key="8">
    <source>
        <dbReference type="Proteomes" id="UP000516052"/>
    </source>
</evidence>
<evidence type="ECO:0000256" key="1">
    <source>
        <dbReference type="ARBA" id="ARBA00022691"/>
    </source>
</evidence>
<proteinExistence type="predicted"/>
<dbReference type="Gene3D" id="3.20.20.70">
    <property type="entry name" value="Aldolase class I"/>
    <property type="match status" value="1"/>
</dbReference>
<dbReference type="SFLD" id="SFLDS00029">
    <property type="entry name" value="Radical_SAM"/>
    <property type="match status" value="1"/>
</dbReference>
<dbReference type="InterPro" id="IPR007197">
    <property type="entry name" value="rSAM"/>
</dbReference>
<reference evidence="7 8" key="1">
    <citation type="submission" date="2020-08" db="EMBL/GenBank/DDBJ databases">
        <title>A novel species.</title>
        <authorList>
            <person name="Gao J."/>
        </authorList>
    </citation>
    <scope>NUCLEOTIDE SEQUENCE [LARGE SCALE GENOMIC DNA]</scope>
    <source>
        <strain evidence="7 8">CRXT-G-22</strain>
    </source>
</reference>
<keyword evidence="7" id="KW-0456">Lyase</keyword>
<evidence type="ECO:0000256" key="3">
    <source>
        <dbReference type="ARBA" id="ARBA00023004"/>
    </source>
</evidence>
<evidence type="ECO:0000313" key="7">
    <source>
        <dbReference type="EMBL" id="QNP70782.1"/>
    </source>
</evidence>
<dbReference type="GO" id="GO:0046872">
    <property type="term" value="F:metal ion binding"/>
    <property type="evidence" value="ECO:0007669"/>
    <property type="project" value="UniProtKB-KW"/>
</dbReference>
<evidence type="ECO:0000256" key="2">
    <source>
        <dbReference type="ARBA" id="ARBA00022723"/>
    </source>
</evidence>
<dbReference type="SUPFAM" id="SSF102114">
    <property type="entry name" value="Radical SAM enzymes"/>
    <property type="match status" value="1"/>
</dbReference>